<dbReference type="SUPFAM" id="SSF52283">
    <property type="entry name" value="Formate/glycerate dehydrogenase catalytic domain-like"/>
    <property type="match status" value="1"/>
</dbReference>
<evidence type="ECO:0000256" key="5">
    <source>
        <dbReference type="ARBA" id="ARBA00023027"/>
    </source>
</evidence>
<sequence length="111" mass="11890">MIIGVPREVLDGETRVAASPKSVEQLIKLGFDIKVENSAGALASFDDAAFEAAGAMLVAADEIWQSDLILKVNAPTDSEIEAIKEGATLVSFIWPAQNPELMEKLTTKISM</sequence>
<comment type="function">
    <text evidence="1">The transhydrogenation between NADH and NADP is coupled to respiration and ATP hydrolysis and functions as a proton pump across the membrane.</text>
</comment>
<feature type="domain" description="Alanine dehydrogenase/pyridine nucleotide transhydrogenase N-terminal" evidence="7">
    <location>
        <begin position="4"/>
        <end position="110"/>
    </location>
</feature>
<keyword evidence="4" id="KW-1278">Translocase</keyword>
<evidence type="ECO:0000313" key="8">
    <source>
        <dbReference type="EMBL" id="GAM60120.1"/>
    </source>
</evidence>
<dbReference type="EC" id="7.1.1.1" evidence="2"/>
<dbReference type="PANTHER" id="PTHR10160">
    <property type="entry name" value="NAD(P) TRANSHYDROGENASE"/>
    <property type="match status" value="1"/>
</dbReference>
<evidence type="ECO:0000256" key="2">
    <source>
        <dbReference type="ARBA" id="ARBA00012943"/>
    </source>
</evidence>
<evidence type="ECO:0000256" key="3">
    <source>
        <dbReference type="ARBA" id="ARBA00022857"/>
    </source>
</evidence>
<accession>A0A0B8NZZ4</accession>
<keyword evidence="5" id="KW-0520">NAD</keyword>
<proteinExistence type="predicted"/>
<dbReference type="InterPro" id="IPR008142">
    <property type="entry name" value="AlaDH/PNT_CS1"/>
</dbReference>
<comment type="caution">
    <text evidence="8">The sequence shown here is derived from an EMBL/GenBank/DDBJ whole genome shotgun (WGS) entry which is preliminary data.</text>
</comment>
<comment type="catalytic activity">
    <reaction evidence="6">
        <text>NAD(+) + NADPH + H(+)(in) = NADH + NADP(+) + H(+)(out)</text>
        <dbReference type="Rhea" id="RHEA:47992"/>
        <dbReference type="ChEBI" id="CHEBI:15378"/>
        <dbReference type="ChEBI" id="CHEBI:57540"/>
        <dbReference type="ChEBI" id="CHEBI:57783"/>
        <dbReference type="ChEBI" id="CHEBI:57945"/>
        <dbReference type="ChEBI" id="CHEBI:58349"/>
        <dbReference type="EC" id="7.1.1.1"/>
    </reaction>
</comment>
<dbReference type="GO" id="GO:0005886">
    <property type="term" value="C:plasma membrane"/>
    <property type="evidence" value="ECO:0007669"/>
    <property type="project" value="TreeGrafter"/>
</dbReference>
<evidence type="ECO:0000313" key="9">
    <source>
        <dbReference type="Proteomes" id="UP000031670"/>
    </source>
</evidence>
<protein>
    <recommendedName>
        <fullName evidence="2">proton-translocating NAD(P)(+) transhydrogenase</fullName>
        <ecNumber evidence="2">7.1.1.1</ecNumber>
    </recommendedName>
</protein>
<organism evidence="8 9">
    <name type="scientific">Vibrio ishigakensis</name>
    <dbReference type="NCBI Taxonomy" id="1481914"/>
    <lineage>
        <taxon>Bacteria</taxon>
        <taxon>Pseudomonadati</taxon>
        <taxon>Pseudomonadota</taxon>
        <taxon>Gammaproteobacteria</taxon>
        <taxon>Vibrionales</taxon>
        <taxon>Vibrionaceae</taxon>
        <taxon>Vibrio</taxon>
    </lineage>
</organism>
<gene>
    <name evidence="8" type="ORF">JCM19232_453</name>
</gene>
<dbReference type="Pfam" id="PF05222">
    <property type="entry name" value="AlaDh_PNT_N"/>
    <property type="match status" value="1"/>
</dbReference>
<dbReference type="EMBL" id="BBSA01000001">
    <property type="protein sequence ID" value="GAM60120.1"/>
    <property type="molecule type" value="Genomic_DNA"/>
</dbReference>
<reference evidence="8 9" key="2">
    <citation type="submission" date="2015-01" db="EMBL/GenBank/DDBJ databases">
        <authorList>
            <consortium name="NBRP consortium"/>
            <person name="Sawabe T."/>
            <person name="Meirelles P."/>
            <person name="Feng G."/>
            <person name="Sayaka M."/>
            <person name="Hattori M."/>
            <person name="Ohkuma M."/>
        </authorList>
    </citation>
    <scope>NUCLEOTIDE SEQUENCE [LARGE SCALE GENOMIC DNA]</scope>
    <source>
        <strain evidence="8 9">JCM19232</strain>
    </source>
</reference>
<name>A0A0B8NZZ4_9VIBR</name>
<evidence type="ECO:0000256" key="6">
    <source>
        <dbReference type="ARBA" id="ARBA00048202"/>
    </source>
</evidence>
<dbReference type="PANTHER" id="PTHR10160:SF19">
    <property type="entry name" value="PROTON-TRANSLOCATING NAD(P)(+) TRANSHYDROGENASE"/>
    <property type="match status" value="1"/>
</dbReference>
<evidence type="ECO:0000256" key="1">
    <source>
        <dbReference type="ARBA" id="ARBA00003943"/>
    </source>
</evidence>
<dbReference type="GO" id="GO:0050661">
    <property type="term" value="F:NADP binding"/>
    <property type="evidence" value="ECO:0007669"/>
    <property type="project" value="TreeGrafter"/>
</dbReference>
<evidence type="ECO:0000259" key="7">
    <source>
        <dbReference type="SMART" id="SM01003"/>
    </source>
</evidence>
<evidence type="ECO:0000256" key="4">
    <source>
        <dbReference type="ARBA" id="ARBA00022967"/>
    </source>
</evidence>
<dbReference type="InterPro" id="IPR007886">
    <property type="entry name" value="AlaDH/PNT_N"/>
</dbReference>
<dbReference type="GO" id="GO:0008750">
    <property type="term" value="F:proton-translocating NAD(P)+ transhydrogenase activity"/>
    <property type="evidence" value="ECO:0007669"/>
    <property type="project" value="UniProtKB-EC"/>
</dbReference>
<dbReference type="Gene3D" id="3.40.50.720">
    <property type="entry name" value="NAD(P)-binding Rossmann-like Domain"/>
    <property type="match status" value="1"/>
</dbReference>
<reference evidence="8 9" key="1">
    <citation type="submission" date="2015-01" db="EMBL/GenBank/DDBJ databases">
        <title>Vibrio sp. C5 JCM 19232 whole genome shotgun sequence.</title>
        <authorList>
            <person name="Sawabe T."/>
            <person name="Meirelles P."/>
            <person name="Feng G."/>
            <person name="Sayaka M."/>
            <person name="Hattori M."/>
            <person name="Ohkuma M."/>
        </authorList>
    </citation>
    <scope>NUCLEOTIDE SEQUENCE [LARGE SCALE GENOMIC DNA]</scope>
    <source>
        <strain evidence="8 9">JCM19232</strain>
    </source>
</reference>
<dbReference type="AlphaFoldDB" id="A0A0B8NZZ4"/>
<dbReference type="Proteomes" id="UP000031670">
    <property type="component" value="Unassembled WGS sequence"/>
</dbReference>
<dbReference type="PROSITE" id="PS00836">
    <property type="entry name" value="ALADH_PNT_1"/>
    <property type="match status" value="1"/>
</dbReference>
<dbReference type="GO" id="GO:0006740">
    <property type="term" value="P:NADPH regeneration"/>
    <property type="evidence" value="ECO:0007669"/>
    <property type="project" value="TreeGrafter"/>
</dbReference>
<dbReference type="GO" id="GO:0016491">
    <property type="term" value="F:oxidoreductase activity"/>
    <property type="evidence" value="ECO:0007669"/>
    <property type="project" value="InterPro"/>
</dbReference>
<dbReference type="SMART" id="SM01003">
    <property type="entry name" value="AlaDh_PNT_N"/>
    <property type="match status" value="1"/>
</dbReference>
<keyword evidence="3" id="KW-0521">NADP</keyword>